<sequence>MMDLHCAYHQEPTHETNHCITLRHAIQDLINQGLVHLGQPSVTTNPLSTHTTHTVPPPASDIHFIDFVELDDHIHILSWDESESEPILSDGAPGAFTSTLAAPSFPNYMSLITLYFPDEVDKHETFAEIGDMVDGAIPHDEYIDEMLTMNDDSSSTFDPGPIDQRVSPATGDTMVVDFGKGGDSEVAQCRIFISGRASPKDDFPFPHIDMLVDSMAGHSMLYFMDGFFGYNKILRAPEDMEKTSFITEWDDMIVKSRDRADHLAALERFFEIIKQGREADLDKIKVILDMPAPRTEKEIRGFLGILQYISRFIARLVDLYKPIFRLLKKSQPTVWDDQCQCTFERIKEYLLSPPVLVLPTPGRHLLLYLSVSDVADYYSKVLFCSFRSKYARREARKEEKQSEENRGKLAAVFFCTFGALPEVHFLHSIYHFKAQEVKNPMLQTVHDSELKRRSYSHFKQITPKCCGISLLLREFRSLFVQCYGIPPEATRYMPQAGTLRTSRRKPISQPCEFNLLLQKYFAALLSVCEISQTPFSPAKCQPNSEDFSTEDERLSFLSLGVKKAGPTLVGQLMRWLILLTEFDIHYVTQKSIRWSIVANHFASLPVFDGRVIDDDFPDEDVATVISLSGCIYFDGAANHSRYGIGVLLISPHGDHILRSVRLAFSDQHPATNNIVKSVPTYCCLLDDAKLDDGLTWYHDIYRFLRLGAYPEAAMAKDKRALRQWLPDL</sequence>
<dbReference type="SUPFAM" id="SSF56672">
    <property type="entry name" value="DNA/RNA polymerases"/>
    <property type="match status" value="1"/>
</dbReference>
<reference evidence="1 2" key="1">
    <citation type="journal article" date="2018" name="PLoS Genet.">
        <title>Population sequencing reveals clonal diversity and ancestral inbreeding in the grapevine cultivar Chardonnay.</title>
        <authorList>
            <person name="Roach M.J."/>
            <person name="Johnson D.L."/>
            <person name="Bohlmann J."/>
            <person name="van Vuuren H.J."/>
            <person name="Jones S.J."/>
            <person name="Pretorius I.S."/>
            <person name="Schmidt S.A."/>
            <person name="Borneman A.R."/>
        </authorList>
    </citation>
    <scope>NUCLEOTIDE SEQUENCE [LARGE SCALE GENOMIC DNA]</scope>
    <source>
        <strain evidence="2">cv. Chardonnay</strain>
        <tissue evidence="1">Leaf</tissue>
    </source>
</reference>
<dbReference type="InterPro" id="IPR043128">
    <property type="entry name" value="Rev_trsase/Diguanyl_cyclase"/>
</dbReference>
<evidence type="ECO:0000313" key="1">
    <source>
        <dbReference type="EMBL" id="RVW45961.1"/>
    </source>
</evidence>
<proteinExistence type="predicted"/>
<dbReference type="FunFam" id="3.30.70.270:FF:000020">
    <property type="entry name" value="Transposon Tf2-6 polyprotein-like Protein"/>
    <property type="match status" value="1"/>
</dbReference>
<dbReference type="PANTHER" id="PTHR48475">
    <property type="entry name" value="RIBONUCLEASE H"/>
    <property type="match status" value="1"/>
</dbReference>
<comment type="caution">
    <text evidence="1">The sequence shown here is derived from an EMBL/GenBank/DDBJ whole genome shotgun (WGS) entry which is preliminary data.</text>
</comment>
<protein>
    <recommendedName>
        <fullName evidence="3">Transposon Ty3-I Gag-Pol polyprotein</fullName>
    </recommendedName>
</protein>
<evidence type="ECO:0000313" key="2">
    <source>
        <dbReference type="Proteomes" id="UP000288805"/>
    </source>
</evidence>
<name>A0A438EDQ2_VITVI</name>
<organism evidence="1 2">
    <name type="scientific">Vitis vinifera</name>
    <name type="common">Grape</name>
    <dbReference type="NCBI Taxonomy" id="29760"/>
    <lineage>
        <taxon>Eukaryota</taxon>
        <taxon>Viridiplantae</taxon>
        <taxon>Streptophyta</taxon>
        <taxon>Embryophyta</taxon>
        <taxon>Tracheophyta</taxon>
        <taxon>Spermatophyta</taxon>
        <taxon>Magnoliopsida</taxon>
        <taxon>eudicotyledons</taxon>
        <taxon>Gunneridae</taxon>
        <taxon>Pentapetalae</taxon>
        <taxon>rosids</taxon>
        <taxon>Vitales</taxon>
        <taxon>Vitaceae</taxon>
        <taxon>Viteae</taxon>
        <taxon>Vitis</taxon>
    </lineage>
</organism>
<evidence type="ECO:0008006" key="3">
    <source>
        <dbReference type="Google" id="ProtNLM"/>
    </source>
</evidence>
<dbReference type="Gene3D" id="3.30.70.270">
    <property type="match status" value="2"/>
</dbReference>
<dbReference type="PANTHER" id="PTHR48475:SF1">
    <property type="entry name" value="RNASE H TYPE-1 DOMAIN-CONTAINING PROTEIN"/>
    <property type="match status" value="1"/>
</dbReference>
<dbReference type="EMBL" id="QGNW01001308">
    <property type="protein sequence ID" value="RVW45961.1"/>
    <property type="molecule type" value="Genomic_DNA"/>
</dbReference>
<dbReference type="Proteomes" id="UP000288805">
    <property type="component" value="Unassembled WGS sequence"/>
</dbReference>
<gene>
    <name evidence="1" type="ORF">CK203_068715</name>
</gene>
<accession>A0A438EDQ2</accession>
<dbReference type="InterPro" id="IPR043502">
    <property type="entry name" value="DNA/RNA_pol_sf"/>
</dbReference>
<dbReference type="AlphaFoldDB" id="A0A438EDQ2"/>